<keyword evidence="2" id="KW-1185">Reference proteome</keyword>
<reference evidence="1 2" key="1">
    <citation type="submission" date="2021-05" db="EMBL/GenBank/DDBJ databases">
        <title>Genome Assembly of Synthetic Allotetraploid Brassica napus Reveals Homoeologous Exchanges between Subgenomes.</title>
        <authorList>
            <person name="Davis J.T."/>
        </authorList>
    </citation>
    <scope>NUCLEOTIDE SEQUENCE [LARGE SCALE GENOMIC DNA]</scope>
    <source>
        <strain evidence="2">cv. Da-Ae</strain>
        <tissue evidence="1">Seedling</tissue>
    </source>
</reference>
<sequence>WPLQAECCQEAFPVLENSKCEERWRVNGLHLVLLERKTNQSFCHSDSPVSIRFTDQAKFHELPENKGLIPMELF</sequence>
<evidence type="ECO:0000313" key="2">
    <source>
        <dbReference type="Proteomes" id="UP000824890"/>
    </source>
</evidence>
<name>A0ABQ7YWZ8_BRANA</name>
<feature type="non-terminal residue" evidence="1">
    <location>
        <position position="74"/>
    </location>
</feature>
<accession>A0ABQ7YWZ8</accession>
<dbReference type="EMBL" id="JAGKQM010000016">
    <property type="protein sequence ID" value="KAH0872430.1"/>
    <property type="molecule type" value="Genomic_DNA"/>
</dbReference>
<comment type="caution">
    <text evidence="1">The sequence shown here is derived from an EMBL/GenBank/DDBJ whole genome shotgun (WGS) entry which is preliminary data.</text>
</comment>
<feature type="non-terminal residue" evidence="1">
    <location>
        <position position="1"/>
    </location>
</feature>
<proteinExistence type="predicted"/>
<organism evidence="1 2">
    <name type="scientific">Brassica napus</name>
    <name type="common">Rape</name>
    <dbReference type="NCBI Taxonomy" id="3708"/>
    <lineage>
        <taxon>Eukaryota</taxon>
        <taxon>Viridiplantae</taxon>
        <taxon>Streptophyta</taxon>
        <taxon>Embryophyta</taxon>
        <taxon>Tracheophyta</taxon>
        <taxon>Spermatophyta</taxon>
        <taxon>Magnoliopsida</taxon>
        <taxon>eudicotyledons</taxon>
        <taxon>Gunneridae</taxon>
        <taxon>Pentapetalae</taxon>
        <taxon>rosids</taxon>
        <taxon>malvids</taxon>
        <taxon>Brassicales</taxon>
        <taxon>Brassicaceae</taxon>
        <taxon>Brassiceae</taxon>
        <taxon>Brassica</taxon>
    </lineage>
</organism>
<protein>
    <submittedName>
        <fullName evidence="1">Uncharacterized protein</fullName>
    </submittedName>
</protein>
<gene>
    <name evidence="1" type="ORF">HID58_069792</name>
</gene>
<dbReference type="Proteomes" id="UP000824890">
    <property type="component" value="Unassembled WGS sequence"/>
</dbReference>
<evidence type="ECO:0000313" key="1">
    <source>
        <dbReference type="EMBL" id="KAH0872430.1"/>
    </source>
</evidence>